<feature type="compositionally biased region" description="Basic and acidic residues" evidence="1">
    <location>
        <begin position="1"/>
        <end position="11"/>
    </location>
</feature>
<accession>A0ABM8GH14</accession>
<evidence type="ECO:0000313" key="3">
    <source>
        <dbReference type="Proteomes" id="UP001321498"/>
    </source>
</evidence>
<sequence length="94" mass="10234">MGDERMAEVRRRPPGPHGVAPCDEMGSDDTGCHLGLALSIPRVHTVSVREEEHDELVAVAWENCPRCMIAFELDAAAGCFYLVCPLCGMTKSFA</sequence>
<protein>
    <submittedName>
        <fullName evidence="2">Uncharacterized protein</fullName>
    </submittedName>
</protein>
<dbReference type="Proteomes" id="UP001321498">
    <property type="component" value="Chromosome"/>
</dbReference>
<dbReference type="EMBL" id="AP027731">
    <property type="protein sequence ID" value="BDZ47432.1"/>
    <property type="molecule type" value="Genomic_DNA"/>
</dbReference>
<proteinExistence type="predicted"/>
<evidence type="ECO:0000313" key="2">
    <source>
        <dbReference type="EMBL" id="BDZ47432.1"/>
    </source>
</evidence>
<gene>
    <name evidence="2" type="ORF">GCM10025866_33410</name>
</gene>
<evidence type="ECO:0000256" key="1">
    <source>
        <dbReference type="SAM" id="MobiDB-lite"/>
    </source>
</evidence>
<reference evidence="3" key="1">
    <citation type="journal article" date="2019" name="Int. J. Syst. Evol. Microbiol.">
        <title>The Global Catalogue of Microorganisms (GCM) 10K type strain sequencing project: providing services to taxonomists for standard genome sequencing and annotation.</title>
        <authorList>
            <consortium name="The Broad Institute Genomics Platform"/>
            <consortium name="The Broad Institute Genome Sequencing Center for Infectious Disease"/>
            <person name="Wu L."/>
            <person name="Ma J."/>
        </authorList>
    </citation>
    <scope>NUCLEOTIDE SEQUENCE [LARGE SCALE GENOMIC DNA]</scope>
    <source>
        <strain evidence="3">NBRC 108725</strain>
    </source>
</reference>
<keyword evidence="3" id="KW-1185">Reference proteome</keyword>
<name>A0ABM8GH14_9MICO</name>
<organism evidence="2 3">
    <name type="scientific">Naasia aerilata</name>
    <dbReference type="NCBI Taxonomy" id="1162966"/>
    <lineage>
        <taxon>Bacteria</taxon>
        <taxon>Bacillati</taxon>
        <taxon>Actinomycetota</taxon>
        <taxon>Actinomycetes</taxon>
        <taxon>Micrococcales</taxon>
        <taxon>Microbacteriaceae</taxon>
        <taxon>Naasia</taxon>
    </lineage>
</organism>
<feature type="region of interest" description="Disordered" evidence="1">
    <location>
        <begin position="1"/>
        <end position="22"/>
    </location>
</feature>